<name>A0A9P0DY64_NEZVI</name>
<evidence type="ECO:0000313" key="3">
    <source>
        <dbReference type="Proteomes" id="UP001152798"/>
    </source>
</evidence>
<dbReference type="Proteomes" id="UP001152798">
    <property type="component" value="Chromosome 1"/>
</dbReference>
<gene>
    <name evidence="2" type="ORF">NEZAVI_LOCUS1431</name>
</gene>
<protein>
    <recommendedName>
        <fullName evidence="4">Neuropeptide</fullName>
    </recommendedName>
</protein>
<reference evidence="2" key="1">
    <citation type="submission" date="2022-01" db="EMBL/GenBank/DDBJ databases">
        <authorList>
            <person name="King R."/>
        </authorList>
    </citation>
    <scope>NUCLEOTIDE SEQUENCE</scope>
</reference>
<evidence type="ECO:0008006" key="4">
    <source>
        <dbReference type="Google" id="ProtNLM"/>
    </source>
</evidence>
<keyword evidence="1" id="KW-0732">Signal</keyword>
<sequence>MCLLNPLKVWLFIVAVTTVFISTEMASVEILSTPTKVIVMKPMPHQPDMKLGRTSWDSISKKAKEKKSTNLITETKGLNKTMNENKSSEHPEINDWPSVFVLKPDPTNPVVCYSGKSLNIHKNNHDDLEISSIKEAMTNDTDSSARNNKKFVLSSDPEYPVICQEINIPSLAINNETAEENSTISNVSCIRRDYEQNISAIFINKVGPIQSALNIFNSTIPYGVFNVENVESIGEIKMLNDTIVNCEEYGIMTGDKGLSSGTVASLLGVG</sequence>
<organism evidence="2 3">
    <name type="scientific">Nezara viridula</name>
    <name type="common">Southern green stink bug</name>
    <name type="synonym">Cimex viridulus</name>
    <dbReference type="NCBI Taxonomy" id="85310"/>
    <lineage>
        <taxon>Eukaryota</taxon>
        <taxon>Metazoa</taxon>
        <taxon>Ecdysozoa</taxon>
        <taxon>Arthropoda</taxon>
        <taxon>Hexapoda</taxon>
        <taxon>Insecta</taxon>
        <taxon>Pterygota</taxon>
        <taxon>Neoptera</taxon>
        <taxon>Paraneoptera</taxon>
        <taxon>Hemiptera</taxon>
        <taxon>Heteroptera</taxon>
        <taxon>Panheteroptera</taxon>
        <taxon>Pentatomomorpha</taxon>
        <taxon>Pentatomoidea</taxon>
        <taxon>Pentatomidae</taxon>
        <taxon>Pentatominae</taxon>
        <taxon>Nezara</taxon>
    </lineage>
</organism>
<proteinExistence type="predicted"/>
<evidence type="ECO:0000313" key="2">
    <source>
        <dbReference type="EMBL" id="CAH1390189.1"/>
    </source>
</evidence>
<dbReference type="EMBL" id="OV725077">
    <property type="protein sequence ID" value="CAH1390189.1"/>
    <property type="molecule type" value="Genomic_DNA"/>
</dbReference>
<feature type="chain" id="PRO_5040325833" description="Neuropeptide" evidence="1">
    <location>
        <begin position="27"/>
        <end position="270"/>
    </location>
</feature>
<keyword evidence="3" id="KW-1185">Reference proteome</keyword>
<feature type="signal peptide" evidence="1">
    <location>
        <begin position="1"/>
        <end position="26"/>
    </location>
</feature>
<dbReference type="AlphaFoldDB" id="A0A9P0DY64"/>
<accession>A0A9P0DY64</accession>
<evidence type="ECO:0000256" key="1">
    <source>
        <dbReference type="SAM" id="SignalP"/>
    </source>
</evidence>
<dbReference type="OrthoDB" id="6614945at2759"/>